<accession>A0A426YQD9</accession>
<evidence type="ECO:0000313" key="4">
    <source>
        <dbReference type="Proteomes" id="UP000287651"/>
    </source>
</evidence>
<dbReference type="InterPro" id="IPR023298">
    <property type="entry name" value="ATPase_P-typ_TM_dom_sf"/>
</dbReference>
<proteinExistence type="predicted"/>
<organism evidence="3 4">
    <name type="scientific">Ensete ventricosum</name>
    <name type="common">Abyssinian banana</name>
    <name type="synonym">Musa ensete</name>
    <dbReference type="NCBI Taxonomy" id="4639"/>
    <lineage>
        <taxon>Eukaryota</taxon>
        <taxon>Viridiplantae</taxon>
        <taxon>Streptophyta</taxon>
        <taxon>Embryophyta</taxon>
        <taxon>Tracheophyta</taxon>
        <taxon>Spermatophyta</taxon>
        <taxon>Magnoliopsida</taxon>
        <taxon>Liliopsida</taxon>
        <taxon>Zingiberales</taxon>
        <taxon>Musaceae</taxon>
        <taxon>Ensete</taxon>
    </lineage>
</organism>
<feature type="region of interest" description="Disordered" evidence="1">
    <location>
        <begin position="50"/>
        <end position="70"/>
    </location>
</feature>
<keyword evidence="2" id="KW-1133">Transmembrane helix</keyword>
<keyword evidence="2" id="KW-0472">Membrane</keyword>
<evidence type="ECO:0008006" key="5">
    <source>
        <dbReference type="Google" id="ProtNLM"/>
    </source>
</evidence>
<name>A0A426YQD9_ENSVE</name>
<dbReference type="PANTHER" id="PTHR42861">
    <property type="entry name" value="CALCIUM-TRANSPORTING ATPASE"/>
    <property type="match status" value="1"/>
</dbReference>
<evidence type="ECO:0000256" key="2">
    <source>
        <dbReference type="SAM" id="Phobius"/>
    </source>
</evidence>
<reference evidence="3 4" key="1">
    <citation type="journal article" date="2014" name="Agronomy (Basel)">
        <title>A Draft Genome Sequence for Ensete ventricosum, the Drought-Tolerant Tree Against Hunger.</title>
        <authorList>
            <person name="Harrison J."/>
            <person name="Moore K.A."/>
            <person name="Paszkiewicz K."/>
            <person name="Jones T."/>
            <person name="Grant M."/>
            <person name="Ambacheew D."/>
            <person name="Muzemil S."/>
            <person name="Studholme D.J."/>
        </authorList>
    </citation>
    <scope>NUCLEOTIDE SEQUENCE [LARGE SCALE GENOMIC DNA]</scope>
</reference>
<dbReference type="Gene3D" id="1.20.1110.10">
    <property type="entry name" value="Calcium-transporting ATPase, transmembrane domain"/>
    <property type="match status" value="1"/>
</dbReference>
<sequence length="234" mass="25553">MEAVLKEAVDLVTLWSPSSCFYSSCELVMMVVDVGRRTYLWRRCSRICGAGGRASRPSRRSSGSKFSAPTSSRRRRSVLSLSLSVLLCFLPILCPCVVGDFWGGFLSRFLGAASAGEQGPQVLGIHVEPAFLGHGGRRHHGHRPRQRRGLLLSYLLIRLLLLLLSLLDAARVNSVEQGKPPDWQDFVGIITLLLINSTISFFEENNAGNAAAALMARLAPKAKVLNVALSCFSL</sequence>
<dbReference type="SUPFAM" id="SSF81665">
    <property type="entry name" value="Calcium ATPase, transmembrane domain M"/>
    <property type="match status" value="1"/>
</dbReference>
<dbReference type="AlphaFoldDB" id="A0A426YQD9"/>
<feature type="transmembrane region" description="Helical" evidence="2">
    <location>
        <begin position="78"/>
        <end position="102"/>
    </location>
</feature>
<evidence type="ECO:0000256" key="1">
    <source>
        <dbReference type="SAM" id="MobiDB-lite"/>
    </source>
</evidence>
<protein>
    <recommendedName>
        <fullName evidence="5">Cation-transporting P-type ATPase N-terminal domain-containing protein</fullName>
    </recommendedName>
</protein>
<dbReference type="EMBL" id="AMZH03010860">
    <property type="protein sequence ID" value="RRT53940.1"/>
    <property type="molecule type" value="Genomic_DNA"/>
</dbReference>
<evidence type="ECO:0000313" key="3">
    <source>
        <dbReference type="EMBL" id="RRT53940.1"/>
    </source>
</evidence>
<dbReference type="Proteomes" id="UP000287651">
    <property type="component" value="Unassembled WGS sequence"/>
</dbReference>
<keyword evidence="2" id="KW-0812">Transmembrane</keyword>
<comment type="caution">
    <text evidence="3">The sequence shown here is derived from an EMBL/GenBank/DDBJ whole genome shotgun (WGS) entry which is preliminary data.</text>
</comment>
<gene>
    <name evidence="3" type="ORF">B296_00049493</name>
</gene>